<dbReference type="PANTHER" id="PTHR35526:SF3">
    <property type="entry name" value="ANTI-SIGMA-F FACTOR RSBW"/>
    <property type="match status" value="1"/>
</dbReference>
<feature type="region of interest" description="Disordered" evidence="2">
    <location>
        <begin position="1"/>
        <end position="37"/>
    </location>
</feature>
<dbReference type="PANTHER" id="PTHR35526">
    <property type="entry name" value="ANTI-SIGMA-F FACTOR RSBW-RELATED"/>
    <property type="match status" value="1"/>
</dbReference>
<keyword evidence="5" id="KW-1185">Reference proteome</keyword>
<reference evidence="4" key="1">
    <citation type="journal article" date="2014" name="Int. J. Syst. Evol. Microbiol.">
        <title>Complete genome sequence of Corynebacterium casei LMG S-19264T (=DSM 44701T), isolated from a smear-ripened cheese.</title>
        <authorList>
            <consortium name="US DOE Joint Genome Institute (JGI-PGF)"/>
            <person name="Walter F."/>
            <person name="Albersmeier A."/>
            <person name="Kalinowski J."/>
            <person name="Ruckert C."/>
        </authorList>
    </citation>
    <scope>NUCLEOTIDE SEQUENCE</scope>
    <source>
        <strain evidence="4">JCM 4335</strain>
    </source>
</reference>
<evidence type="ECO:0000313" key="4">
    <source>
        <dbReference type="EMBL" id="GGQ18941.1"/>
    </source>
</evidence>
<protein>
    <recommendedName>
        <fullName evidence="3">Histidine kinase/HSP90-like ATPase domain-containing protein</fullName>
    </recommendedName>
</protein>
<dbReference type="Pfam" id="PF13581">
    <property type="entry name" value="HATPase_c_2"/>
    <property type="match status" value="1"/>
</dbReference>
<evidence type="ECO:0000313" key="5">
    <source>
        <dbReference type="Proteomes" id="UP000654123"/>
    </source>
</evidence>
<feature type="domain" description="Histidine kinase/HSP90-like ATPase" evidence="3">
    <location>
        <begin position="51"/>
        <end position="165"/>
    </location>
</feature>
<dbReference type="Proteomes" id="UP000654123">
    <property type="component" value="Unassembled WGS sequence"/>
</dbReference>
<evidence type="ECO:0000259" key="3">
    <source>
        <dbReference type="Pfam" id="PF13581"/>
    </source>
</evidence>
<dbReference type="EMBL" id="BMSV01000008">
    <property type="protein sequence ID" value="GGQ18941.1"/>
    <property type="molecule type" value="Genomic_DNA"/>
</dbReference>
<evidence type="ECO:0000256" key="2">
    <source>
        <dbReference type="SAM" id="MobiDB-lite"/>
    </source>
</evidence>
<reference evidence="4" key="2">
    <citation type="submission" date="2020-09" db="EMBL/GenBank/DDBJ databases">
        <authorList>
            <person name="Sun Q."/>
            <person name="Ohkuma M."/>
        </authorList>
    </citation>
    <scope>NUCLEOTIDE SEQUENCE</scope>
    <source>
        <strain evidence="4">JCM 4335</strain>
    </source>
</reference>
<dbReference type="RefSeq" id="WP_373295968.1">
    <property type="nucleotide sequence ID" value="NZ_BMSV01000008.1"/>
</dbReference>
<dbReference type="AlphaFoldDB" id="A0A918B4U3"/>
<dbReference type="GO" id="GO:0004674">
    <property type="term" value="F:protein serine/threonine kinase activity"/>
    <property type="evidence" value="ECO:0007669"/>
    <property type="project" value="UniProtKB-KW"/>
</dbReference>
<keyword evidence="1" id="KW-0808">Transferase</keyword>
<organism evidence="4 5">
    <name type="scientific">Streptomyces roseolilacinus</name>
    <dbReference type="NCBI Taxonomy" id="66904"/>
    <lineage>
        <taxon>Bacteria</taxon>
        <taxon>Bacillati</taxon>
        <taxon>Actinomycetota</taxon>
        <taxon>Actinomycetes</taxon>
        <taxon>Kitasatosporales</taxon>
        <taxon>Streptomycetaceae</taxon>
        <taxon>Streptomyces</taxon>
    </lineage>
</organism>
<dbReference type="InterPro" id="IPR036890">
    <property type="entry name" value="HATPase_C_sf"/>
</dbReference>
<accession>A0A918B4U3</accession>
<sequence length="176" mass="19138">MAPGNALTPQLAAARPVTPAPHPHGLPRVPRPYAHANRPGTPDVRRFAFELPARAESVARARRLVVERLALWDVTGDVRDTAELVVSELFTNAVVHTASGRVVCELRDRGELVRIAVHDEGCRVTGPRLRAAEREECGRGLFLIDAMCSAWGTHDARHGAGRVVWAELVHGTAEPC</sequence>
<proteinExistence type="predicted"/>
<gene>
    <name evidence="4" type="ORF">GCM10010249_42000</name>
</gene>
<dbReference type="SUPFAM" id="SSF55874">
    <property type="entry name" value="ATPase domain of HSP90 chaperone/DNA topoisomerase II/histidine kinase"/>
    <property type="match status" value="1"/>
</dbReference>
<name>A0A918B4U3_9ACTN</name>
<dbReference type="InterPro" id="IPR050267">
    <property type="entry name" value="Anti-sigma-factor_SerPK"/>
</dbReference>
<keyword evidence="1" id="KW-0723">Serine/threonine-protein kinase</keyword>
<evidence type="ECO:0000256" key="1">
    <source>
        <dbReference type="ARBA" id="ARBA00022527"/>
    </source>
</evidence>
<dbReference type="InterPro" id="IPR003594">
    <property type="entry name" value="HATPase_dom"/>
</dbReference>
<keyword evidence="1" id="KW-0418">Kinase</keyword>
<comment type="caution">
    <text evidence="4">The sequence shown here is derived from an EMBL/GenBank/DDBJ whole genome shotgun (WGS) entry which is preliminary data.</text>
</comment>
<dbReference type="CDD" id="cd16936">
    <property type="entry name" value="HATPase_RsbW-like"/>
    <property type="match status" value="1"/>
</dbReference>
<dbReference type="Gene3D" id="3.30.565.10">
    <property type="entry name" value="Histidine kinase-like ATPase, C-terminal domain"/>
    <property type="match status" value="1"/>
</dbReference>